<reference evidence="2 3" key="1">
    <citation type="submission" date="2022-03" db="EMBL/GenBank/DDBJ databases">
        <title>Genome data of Colletotrichum spp.</title>
        <authorList>
            <person name="Utami Y.D."/>
            <person name="Hiruma K."/>
        </authorList>
    </citation>
    <scope>NUCLEOTIDE SEQUENCE [LARGE SCALE GENOMIC DNA]</scope>
    <source>
        <strain evidence="2 3">MAFF 239500</strain>
    </source>
</reference>
<dbReference type="Proteomes" id="UP001055115">
    <property type="component" value="Unassembled WGS sequence"/>
</dbReference>
<evidence type="ECO:0000313" key="3">
    <source>
        <dbReference type="Proteomes" id="UP001055115"/>
    </source>
</evidence>
<dbReference type="AlphaFoldDB" id="A0AA37P5A7"/>
<comment type="caution">
    <text evidence="2">The sequence shown here is derived from an EMBL/GenBank/DDBJ whole genome shotgun (WGS) entry which is preliminary data.</text>
</comment>
<name>A0AA37P5A7_9PEZI</name>
<sequence length="112" mass="11776">MSSNIANQGSVNSDALSAPFSLAQPGQDSQARLRIFNADNQLESGSVHRIGSPQGQKNRTQRVSAVIADVEQLVPYGVDVAPVQGQANNDQTPDLRGVGEQFSVIPSNASSD</sequence>
<feature type="region of interest" description="Disordered" evidence="1">
    <location>
        <begin position="84"/>
        <end position="112"/>
    </location>
</feature>
<gene>
    <name evidence="2" type="ORF">ColSpa_03462</name>
</gene>
<protein>
    <submittedName>
        <fullName evidence="2">Uncharacterized protein</fullName>
    </submittedName>
</protein>
<keyword evidence="3" id="KW-1185">Reference proteome</keyword>
<feature type="region of interest" description="Disordered" evidence="1">
    <location>
        <begin position="42"/>
        <end position="61"/>
    </location>
</feature>
<evidence type="ECO:0000256" key="1">
    <source>
        <dbReference type="SAM" id="MobiDB-lite"/>
    </source>
</evidence>
<organism evidence="2 3">
    <name type="scientific">Colletotrichum spaethianum</name>
    <dbReference type="NCBI Taxonomy" id="700344"/>
    <lineage>
        <taxon>Eukaryota</taxon>
        <taxon>Fungi</taxon>
        <taxon>Dikarya</taxon>
        <taxon>Ascomycota</taxon>
        <taxon>Pezizomycotina</taxon>
        <taxon>Sordariomycetes</taxon>
        <taxon>Hypocreomycetidae</taxon>
        <taxon>Glomerellales</taxon>
        <taxon>Glomerellaceae</taxon>
        <taxon>Colletotrichum</taxon>
        <taxon>Colletotrichum spaethianum species complex</taxon>
    </lineage>
</organism>
<dbReference type="RefSeq" id="XP_049125631.1">
    <property type="nucleotide sequence ID" value="XM_049269674.1"/>
</dbReference>
<feature type="compositionally biased region" description="Polar residues" evidence="1">
    <location>
        <begin position="1"/>
        <end position="15"/>
    </location>
</feature>
<feature type="region of interest" description="Disordered" evidence="1">
    <location>
        <begin position="1"/>
        <end position="24"/>
    </location>
</feature>
<dbReference type="EMBL" id="BQXU01000007">
    <property type="protein sequence ID" value="GKT43281.1"/>
    <property type="molecule type" value="Genomic_DNA"/>
</dbReference>
<dbReference type="GeneID" id="73324264"/>
<proteinExistence type="predicted"/>
<evidence type="ECO:0000313" key="2">
    <source>
        <dbReference type="EMBL" id="GKT43281.1"/>
    </source>
</evidence>
<accession>A0AA37P5A7</accession>